<dbReference type="PANTHER" id="PTHR36513:SF1">
    <property type="entry name" value="TRANSMEMBRANE PROTEIN"/>
    <property type="match status" value="1"/>
</dbReference>
<dbReference type="PANTHER" id="PTHR36513">
    <property type="entry name" value="ABC TRANSMEMBRANE TYPE-1 DOMAIN-CONTAINING PROTEIN"/>
    <property type="match status" value="1"/>
</dbReference>
<dbReference type="InterPro" id="IPR010297">
    <property type="entry name" value="DUF900_hydrolase"/>
</dbReference>
<dbReference type="InterPro" id="IPR029058">
    <property type="entry name" value="AB_hydrolase_fold"/>
</dbReference>
<proteinExistence type="predicted"/>
<organism evidence="1 2">
    <name type="scientific">Coccomyxa subellipsoidea (strain C-169)</name>
    <name type="common">Green microalga</name>
    <dbReference type="NCBI Taxonomy" id="574566"/>
    <lineage>
        <taxon>Eukaryota</taxon>
        <taxon>Viridiplantae</taxon>
        <taxon>Chlorophyta</taxon>
        <taxon>core chlorophytes</taxon>
        <taxon>Trebouxiophyceae</taxon>
        <taxon>Trebouxiophyceae incertae sedis</taxon>
        <taxon>Coccomyxaceae</taxon>
        <taxon>Coccomyxa</taxon>
        <taxon>Coccomyxa subellipsoidea</taxon>
    </lineage>
</organism>
<protein>
    <submittedName>
        <fullName evidence="1">DUF900-domain-containing protein</fullName>
    </submittedName>
</protein>
<dbReference type="Gene3D" id="3.40.50.1820">
    <property type="entry name" value="alpha/beta hydrolase"/>
    <property type="match status" value="1"/>
</dbReference>
<comment type="caution">
    <text evidence="1">The sequence shown here is derived from an EMBL/GenBank/DDBJ whole genome shotgun (WGS) entry which is preliminary data.</text>
</comment>
<dbReference type="RefSeq" id="XP_005651356.1">
    <property type="nucleotide sequence ID" value="XM_005651299.1"/>
</dbReference>
<evidence type="ECO:0000313" key="1">
    <source>
        <dbReference type="EMBL" id="EIE26812.1"/>
    </source>
</evidence>
<gene>
    <name evidence="1" type="ORF">COCSUDRAFT_39797</name>
</gene>
<dbReference type="eggNOG" id="ENOG502SCVX">
    <property type="taxonomic scope" value="Eukaryota"/>
</dbReference>
<dbReference type="Pfam" id="PF05990">
    <property type="entry name" value="DUF900"/>
    <property type="match status" value="1"/>
</dbReference>
<accession>I0Z843</accession>
<name>I0Z843_COCSC</name>
<dbReference type="EMBL" id="AGSI01000002">
    <property type="protein sequence ID" value="EIE26812.1"/>
    <property type="molecule type" value="Genomic_DNA"/>
</dbReference>
<dbReference type="OrthoDB" id="10530598at2759"/>
<reference evidence="1 2" key="1">
    <citation type="journal article" date="2012" name="Genome Biol.">
        <title>The genome of the polar eukaryotic microalga coccomyxa subellipsoidea reveals traits of cold adaptation.</title>
        <authorList>
            <person name="Blanc G."/>
            <person name="Agarkova I."/>
            <person name="Grimwood J."/>
            <person name="Kuo A."/>
            <person name="Brueggeman A."/>
            <person name="Dunigan D."/>
            <person name="Gurnon J."/>
            <person name="Ladunga I."/>
            <person name="Lindquist E."/>
            <person name="Lucas S."/>
            <person name="Pangilinan J."/>
            <person name="Proschold T."/>
            <person name="Salamov A."/>
            <person name="Schmutz J."/>
            <person name="Weeks D."/>
            <person name="Yamada T."/>
            <person name="Claverie J.M."/>
            <person name="Grigoriev I."/>
            <person name="Van Etten J."/>
            <person name="Lomsadze A."/>
            <person name="Borodovsky M."/>
        </authorList>
    </citation>
    <scope>NUCLEOTIDE SEQUENCE [LARGE SCALE GENOMIC DNA]</scope>
    <source>
        <strain evidence="1 2">C-169</strain>
    </source>
</reference>
<sequence length="218" mass="23518">MASTAAANIRVLYATNRIRLPGKDVLVFVHGYSNTFTSAVQGAARLQVDIPFKEGPVVAFSWASWGKGEKYIEDGVIQGWSIEPFLKLLGLLKGAAKIHILAHSMGNRIALQALATLVSSSAPVTLPFGQLIFAAADEDSDVFTRIMTHLVRANLGEGRTLYASCQDGALWASARLHHDDRAGQVWPKVLLGGDSLPYQSRRPYVLVNGLDTIDCTGA</sequence>
<dbReference type="Proteomes" id="UP000007264">
    <property type="component" value="Unassembled WGS sequence"/>
</dbReference>
<dbReference type="AlphaFoldDB" id="I0Z843"/>
<dbReference type="SUPFAM" id="SSF53474">
    <property type="entry name" value="alpha/beta-Hydrolases"/>
    <property type="match status" value="1"/>
</dbReference>
<dbReference type="KEGG" id="csl:COCSUDRAFT_39797"/>
<evidence type="ECO:0000313" key="2">
    <source>
        <dbReference type="Proteomes" id="UP000007264"/>
    </source>
</evidence>
<dbReference type="GeneID" id="17044822"/>
<keyword evidence="2" id="KW-1185">Reference proteome</keyword>